<dbReference type="SUPFAM" id="SSF102705">
    <property type="entry name" value="NIF3 (NGG1p interacting factor 3)-like"/>
    <property type="match status" value="1"/>
</dbReference>
<accession>A0A316YZW9</accession>
<dbReference type="GeneID" id="37042396"/>
<proteinExistence type="inferred from homology"/>
<evidence type="ECO:0000313" key="3">
    <source>
        <dbReference type="EMBL" id="PWN93375.1"/>
    </source>
</evidence>
<dbReference type="PANTHER" id="PTHR13799">
    <property type="entry name" value="NGG1 INTERACTING FACTOR 3"/>
    <property type="match status" value="1"/>
</dbReference>
<dbReference type="Proteomes" id="UP000245768">
    <property type="component" value="Unassembled WGS sequence"/>
</dbReference>
<feature type="binding site" evidence="2">
    <location>
        <position position="83"/>
    </location>
    <ligand>
        <name>a divalent metal cation</name>
        <dbReference type="ChEBI" id="CHEBI:60240"/>
        <label>1</label>
    </ligand>
</feature>
<name>A0A316YZW9_9BASI</name>
<dbReference type="FunFam" id="3.40.1390.30:FF:000001">
    <property type="entry name" value="GTP cyclohydrolase 1 type 2"/>
    <property type="match status" value="1"/>
</dbReference>
<dbReference type="InterPro" id="IPR036069">
    <property type="entry name" value="DUF34/NIF3_sf"/>
</dbReference>
<evidence type="ECO:0000313" key="4">
    <source>
        <dbReference type="Proteomes" id="UP000245768"/>
    </source>
</evidence>
<dbReference type="RefSeq" id="XP_025380573.1">
    <property type="nucleotide sequence ID" value="XM_025520480.1"/>
</dbReference>
<gene>
    <name evidence="3" type="ORF">FA10DRAFT_264033</name>
</gene>
<dbReference type="PANTHER" id="PTHR13799:SF13">
    <property type="entry name" value="NIF3-LIKE PROTEIN 1"/>
    <property type="match status" value="1"/>
</dbReference>
<keyword evidence="4" id="KW-1185">Reference proteome</keyword>
<dbReference type="GO" id="GO:0046872">
    <property type="term" value="F:metal ion binding"/>
    <property type="evidence" value="ECO:0007669"/>
    <property type="project" value="UniProtKB-KW"/>
</dbReference>
<evidence type="ECO:0000256" key="1">
    <source>
        <dbReference type="ARBA" id="ARBA00006964"/>
    </source>
</evidence>
<dbReference type="Gene3D" id="3.40.1390.30">
    <property type="entry name" value="NIF3 (NGG1p interacting factor 3)-like"/>
    <property type="match status" value="1"/>
</dbReference>
<dbReference type="AlphaFoldDB" id="A0A316YZW9"/>
<feature type="binding site" evidence="2">
    <location>
        <position position="121"/>
    </location>
    <ligand>
        <name>a divalent metal cation</name>
        <dbReference type="ChEBI" id="CHEBI:60240"/>
        <label>1</label>
    </ligand>
</feature>
<evidence type="ECO:0000256" key="2">
    <source>
        <dbReference type="PIRSR" id="PIRSR602678-1"/>
    </source>
</evidence>
<dbReference type="GO" id="GO:0005739">
    <property type="term" value="C:mitochondrion"/>
    <property type="evidence" value="ECO:0007669"/>
    <property type="project" value="TreeGrafter"/>
</dbReference>
<feature type="binding site" evidence="2">
    <location>
        <position position="266"/>
    </location>
    <ligand>
        <name>a divalent metal cation</name>
        <dbReference type="ChEBI" id="CHEBI:60240"/>
        <label>1</label>
    </ligand>
</feature>
<protein>
    <submittedName>
        <fullName evidence="3">NGG1p interacting factor 3</fullName>
    </submittedName>
</protein>
<dbReference type="InterPro" id="IPR002678">
    <property type="entry name" value="DUF34/NIF3"/>
</dbReference>
<feature type="binding site" evidence="2">
    <location>
        <position position="262"/>
    </location>
    <ligand>
        <name>a divalent metal cation</name>
        <dbReference type="ChEBI" id="CHEBI:60240"/>
        <label>1</label>
    </ligand>
</feature>
<dbReference type="Pfam" id="PF01784">
    <property type="entry name" value="DUF34_NIF3"/>
    <property type="match status" value="1"/>
</dbReference>
<reference evidence="3 4" key="1">
    <citation type="journal article" date="2018" name="Mol. Biol. Evol.">
        <title>Broad Genomic Sampling Reveals a Smut Pathogenic Ancestry of the Fungal Clade Ustilaginomycotina.</title>
        <authorList>
            <person name="Kijpornyongpan T."/>
            <person name="Mondo S.J."/>
            <person name="Barry K."/>
            <person name="Sandor L."/>
            <person name="Lee J."/>
            <person name="Lipzen A."/>
            <person name="Pangilinan J."/>
            <person name="LaButti K."/>
            <person name="Hainaut M."/>
            <person name="Henrissat B."/>
            <person name="Grigoriev I.V."/>
            <person name="Spatafora J.W."/>
            <person name="Aime M.C."/>
        </authorList>
    </citation>
    <scope>NUCLEOTIDE SEQUENCE [LARGE SCALE GENOMIC DNA]</scope>
    <source>
        <strain evidence="3 4">MCA 4198</strain>
    </source>
</reference>
<comment type="similarity">
    <text evidence="1">Belongs to the GTP cyclohydrolase I type 2/NIF3 family.</text>
</comment>
<dbReference type="STRING" id="215250.A0A316YZW9"/>
<organism evidence="3 4">
    <name type="scientific">Acaromyces ingoldii</name>
    <dbReference type="NCBI Taxonomy" id="215250"/>
    <lineage>
        <taxon>Eukaryota</taxon>
        <taxon>Fungi</taxon>
        <taxon>Dikarya</taxon>
        <taxon>Basidiomycota</taxon>
        <taxon>Ustilaginomycotina</taxon>
        <taxon>Exobasidiomycetes</taxon>
        <taxon>Exobasidiales</taxon>
        <taxon>Cryptobasidiaceae</taxon>
        <taxon>Acaromyces</taxon>
    </lineage>
</organism>
<keyword evidence="2" id="KW-0479">Metal-binding</keyword>
<dbReference type="InParanoid" id="A0A316YZW9"/>
<sequence length="305" mass="32094">MSSEALPAHIEADEALSAVWQCMNTIAPLSLADTSWDNVGVLLQAPEPSKNTGRKIFLANDLTTQVADEILGDGQVAVAIIYHPIIFRGLKTITLADSQQRTLLRLAASNISVYCPHTSLDAAVGGINDWLALVVAGYNSSSMSVRPAQPSKPASVPAGHEGAGMGRIVTLKEPIKGSELIARVKTGTSIDHLQVALPSHTGYRTIQEGLDSKHIGTIAVCAGSGSSVIGGVEADAYVTGEMSHHEVLAAVAKGRLVILTHHSNSERGYLRTVLPDRLQTELARLGKTDFVVAVSTADADPLVTV</sequence>
<dbReference type="OrthoDB" id="3345469at2759"/>
<dbReference type="EMBL" id="KZ819634">
    <property type="protein sequence ID" value="PWN93375.1"/>
    <property type="molecule type" value="Genomic_DNA"/>
</dbReference>
<dbReference type="FunCoup" id="A0A316YZW9">
    <property type="interactions" value="468"/>
</dbReference>